<evidence type="ECO:0000256" key="2">
    <source>
        <dbReference type="SAM" id="SignalP"/>
    </source>
</evidence>
<feature type="signal peptide" evidence="2">
    <location>
        <begin position="1"/>
        <end position="18"/>
    </location>
</feature>
<keyword evidence="4" id="KW-1185">Reference proteome</keyword>
<feature type="region of interest" description="Disordered" evidence="1">
    <location>
        <begin position="158"/>
        <end position="185"/>
    </location>
</feature>
<dbReference type="Proteomes" id="UP000518752">
    <property type="component" value="Unassembled WGS sequence"/>
</dbReference>
<dbReference type="AlphaFoldDB" id="A0A8H5MFT0"/>
<accession>A0A8H5MFT0</accession>
<keyword evidence="2" id="KW-0732">Signal</keyword>
<gene>
    <name evidence="3" type="ORF">D9757_003313</name>
</gene>
<dbReference type="EMBL" id="JAACJN010000007">
    <property type="protein sequence ID" value="KAF5392121.1"/>
    <property type="molecule type" value="Genomic_DNA"/>
</dbReference>
<organism evidence="3 4">
    <name type="scientific">Collybiopsis confluens</name>
    <dbReference type="NCBI Taxonomy" id="2823264"/>
    <lineage>
        <taxon>Eukaryota</taxon>
        <taxon>Fungi</taxon>
        <taxon>Dikarya</taxon>
        <taxon>Basidiomycota</taxon>
        <taxon>Agaricomycotina</taxon>
        <taxon>Agaricomycetes</taxon>
        <taxon>Agaricomycetidae</taxon>
        <taxon>Agaricales</taxon>
        <taxon>Marasmiineae</taxon>
        <taxon>Omphalotaceae</taxon>
        <taxon>Collybiopsis</taxon>
    </lineage>
</organism>
<evidence type="ECO:0000313" key="4">
    <source>
        <dbReference type="Proteomes" id="UP000518752"/>
    </source>
</evidence>
<proteinExistence type="predicted"/>
<dbReference type="OrthoDB" id="3017475at2759"/>
<reference evidence="3 4" key="1">
    <citation type="journal article" date="2020" name="ISME J.">
        <title>Uncovering the hidden diversity of litter-decomposition mechanisms in mushroom-forming fungi.</title>
        <authorList>
            <person name="Floudas D."/>
            <person name="Bentzer J."/>
            <person name="Ahren D."/>
            <person name="Johansson T."/>
            <person name="Persson P."/>
            <person name="Tunlid A."/>
        </authorList>
    </citation>
    <scope>NUCLEOTIDE SEQUENCE [LARGE SCALE GENOMIC DNA]</scope>
    <source>
        <strain evidence="3 4">CBS 406.79</strain>
    </source>
</reference>
<protein>
    <submittedName>
        <fullName evidence="3">Uncharacterized protein</fullName>
    </submittedName>
</protein>
<name>A0A8H5MFT0_9AGAR</name>
<feature type="chain" id="PRO_5034209738" evidence="2">
    <location>
        <begin position="19"/>
        <end position="363"/>
    </location>
</feature>
<evidence type="ECO:0000256" key="1">
    <source>
        <dbReference type="SAM" id="MobiDB-lite"/>
    </source>
</evidence>
<evidence type="ECO:0000313" key="3">
    <source>
        <dbReference type="EMBL" id="KAF5392121.1"/>
    </source>
</evidence>
<comment type="caution">
    <text evidence="3">The sequence shown here is derived from an EMBL/GenBank/DDBJ whole genome shotgun (WGS) entry which is preliminary data.</text>
</comment>
<sequence length="363" mass="36021">MVYLTVAAVAFALGTLNALHTGAVPVESRAENILATCNNARLGVISGLNSSTNDIHSLVEAVGNNDPATVSAAFQALTGVHACQGGVATIVKGVLAGVTPDASGVPAIAQGLVDAVTALSQIKSNDSNVQSNLASILNDLNNTKNVGDVAISECAKLSSNSSSSDSASSDNSSSSNSGSDQNQNQVVTETVTVTEVATQTVNGGASIQTQSDGRIVISGFGSGFRRRASNACGTSGDALVNALDQAVSSIQALQKAAGKDNSTSSAAQSAASALSDASKAVPQIQTSTASSASTIGSSVQSAQDSLNSINSTDSSLNAPLAAAEQAMISILSSAQHLAIDCTPTAGGVSPGKRRRGLGAMIWG</sequence>